<dbReference type="GO" id="GO:0030870">
    <property type="term" value="C:Mre11 complex"/>
    <property type="evidence" value="ECO:0007669"/>
    <property type="project" value="InterPro"/>
</dbReference>
<dbReference type="InterPro" id="IPR038729">
    <property type="entry name" value="Rad50/SbcC_AAA"/>
</dbReference>
<dbReference type="GO" id="GO:0070192">
    <property type="term" value="P:chromosome organization involved in meiotic cell cycle"/>
    <property type="evidence" value="ECO:0007669"/>
    <property type="project" value="TreeGrafter"/>
</dbReference>
<dbReference type="OrthoDB" id="18797at2759"/>
<dbReference type="CTD" id="10111"/>
<dbReference type="PANTHER" id="PTHR18867">
    <property type="entry name" value="RAD50"/>
    <property type="match status" value="1"/>
</dbReference>
<dbReference type="InterPro" id="IPR004584">
    <property type="entry name" value="Rad50_eukaryotes"/>
</dbReference>
<dbReference type="GO" id="GO:0000794">
    <property type="term" value="C:condensed nuclear chromosome"/>
    <property type="evidence" value="ECO:0007669"/>
    <property type="project" value="TreeGrafter"/>
</dbReference>
<evidence type="ECO:0000256" key="6">
    <source>
        <dbReference type="ARBA" id="ARBA00022723"/>
    </source>
</evidence>
<evidence type="ECO:0000313" key="22">
    <source>
        <dbReference type="Proteomes" id="UP000515152"/>
    </source>
</evidence>
<evidence type="ECO:0000256" key="5">
    <source>
        <dbReference type="ARBA" id="ARBA00022454"/>
    </source>
</evidence>
<dbReference type="Gene3D" id="3.40.50.300">
    <property type="entry name" value="P-loop containing nucleotide triphosphate hydrolases"/>
    <property type="match status" value="2"/>
</dbReference>
<keyword evidence="14 20" id="KW-0175">Coiled coil</keyword>
<evidence type="ECO:0000313" key="24">
    <source>
        <dbReference type="RefSeq" id="XP_031427618.1"/>
    </source>
</evidence>
<comment type="subcellular location">
    <subcellularLocation>
        <location evidence="3">Chromosome</location>
        <location evidence="3">Telomere</location>
    </subcellularLocation>
    <subcellularLocation>
        <location evidence="2">Nucleus</location>
    </subcellularLocation>
</comment>
<protein>
    <submittedName>
        <fullName evidence="23 24">DNA repair protein RAD50</fullName>
    </submittedName>
</protein>
<comment type="catalytic activity">
    <reaction evidence="18">
        <text>ATP + H2O = ADP + phosphate + H(+)</text>
        <dbReference type="Rhea" id="RHEA:13065"/>
        <dbReference type="ChEBI" id="CHEBI:15377"/>
        <dbReference type="ChEBI" id="CHEBI:15378"/>
        <dbReference type="ChEBI" id="CHEBI:30616"/>
        <dbReference type="ChEBI" id="CHEBI:43474"/>
        <dbReference type="ChEBI" id="CHEBI:456216"/>
    </reaction>
</comment>
<sequence>MSKIEKMSILGIRSFGVQDKDKQVITFFTPMTVLVGPNGAGKTTIIECLKYITSGNFPPGATGANFVHDPKDAQETDVRAQIRLQFRDMNGDFVAVQRSMMCSQKRKKVEFKTLEGVITRMKHGEKVSISSKCAEIDREMIAGLGVSKAILNNVIFCHQEDANWPLSEGKALKQKFDDIFAATKYIKVLDAVKQLRVKQGSVVRECETELKYLKLNKDKAQEIRDLLASKEELLATSVDSVERIANQITPLENQLLEIDDKLGNVMALDNNIKALESRKKQMEEDNRELEEKMEQVFQGSDSELQDMYENHQHLVKEKERRLVEQEKELHRAGRECQRLTNAKSELLVEQGRLQLEADRHAQSLKNRDAQVRSMASTLELEGYERAPFNRQQIQSFYQQVEDRQEQETEALRQVMRDLQEREAQKQQSLDEIRDKRTGLERTIELKRDLQSKKQQEFRAVNQELQRLEGSSGRLHDLEAQLAKAEHELDSAVRNSSVDSMRVELEELQREKVELDRKQRQLDLEMSSLNTHTTARTQMDMLKKDKVDKEEQVRKIKARHSEDLVALMGHFPSKRELEDWIFSNSRETNSTREKLAKLNKELASGEQNKSHCATEIRQKEQQLASYEDKLFSVCGSQDLQADLNKLQEDIEKSSKQRAMLAGATAVYSQFISQLTQPEEAEPCCPVCQRIFPSDNDLQEVVNDMQSKLRLVPDKLRNTEQDLRKREQRRDEMIALKPVRQSIVELQEKEFPTLRNKLQSINRDVERLKGDIEEQETQLSLLMSKDDTAKACQSDISLMDRYLMDLKDVERKIAQHAAKLQGVDLSRTMQQVSQEKQETQHRLDTTSSKMELKRKLIQDQQEQIHNLKSNVNEIRAEKLQISSNMQKQKQLEEQCVDFTTEIQALTREIKEAREQVSPLATTLEKLQQEKQELMARRSQRQNEGQDKINAIKDKMKNIMTLEREIKTYVDKGKEEYKEQKESELQETNTKLYEAETLREKINKEMASIRQDIDTQKVQERLLQDNLTFRKRGEQLKEVSKQREALLKEMGSMRVMELRQQRKELEDKLEELKRKRSVTLGRQNGFKEEIIRCQKELREDQYRHAVERFRDKMIVMRTTELINKDLDIYYKALDQTIMKFHSKKMEEINKIIRDLWRNTYRGQDIEYVEIRSDMDESESAKSKRRIYKYRVVMVKGDTALDMRGRCSAGQKVLASLIIRLALAETFCLNCGILALDEPTTNLDRENIESLAHALIEITKIRQKQRNFQMLIITHDEDFVELLGRSNYMQHFYRIKKNVEQCSEITKCDISSVNTYLH</sequence>
<evidence type="ECO:0000256" key="20">
    <source>
        <dbReference type="SAM" id="Coils"/>
    </source>
</evidence>
<evidence type="ECO:0000256" key="2">
    <source>
        <dbReference type="ARBA" id="ARBA00004123"/>
    </source>
</evidence>
<evidence type="ECO:0000256" key="18">
    <source>
        <dbReference type="ARBA" id="ARBA00049360"/>
    </source>
</evidence>
<dbReference type="GO" id="GO:0000722">
    <property type="term" value="P:telomere maintenance via recombination"/>
    <property type="evidence" value="ECO:0007669"/>
    <property type="project" value="TreeGrafter"/>
</dbReference>
<dbReference type="GO" id="GO:0007004">
    <property type="term" value="P:telomere maintenance via telomerase"/>
    <property type="evidence" value="ECO:0007669"/>
    <property type="project" value="TreeGrafter"/>
</dbReference>
<comment type="cofactor">
    <cofactor evidence="1">
        <name>Zn(2+)</name>
        <dbReference type="ChEBI" id="CHEBI:29105"/>
    </cofactor>
</comment>
<dbReference type="Pfam" id="PF04423">
    <property type="entry name" value="Rad50_zn_hook"/>
    <property type="match status" value="1"/>
</dbReference>
<evidence type="ECO:0000313" key="26">
    <source>
        <dbReference type="RefSeq" id="XP_031427620.1"/>
    </source>
</evidence>
<keyword evidence="22" id="KW-1185">Reference proteome</keyword>
<keyword evidence="10 19" id="KW-0862">Zinc</keyword>
<gene>
    <name evidence="23 24 25 26" type="primary">rad50</name>
</gene>
<evidence type="ECO:0000313" key="25">
    <source>
        <dbReference type="RefSeq" id="XP_031427619.1"/>
    </source>
</evidence>
<evidence type="ECO:0000256" key="1">
    <source>
        <dbReference type="ARBA" id="ARBA00001947"/>
    </source>
</evidence>
<dbReference type="SUPFAM" id="SSF75712">
    <property type="entry name" value="Rad50 coiled-coil Zn hook"/>
    <property type="match status" value="1"/>
</dbReference>
<evidence type="ECO:0000259" key="21">
    <source>
        <dbReference type="PROSITE" id="PS51131"/>
    </source>
</evidence>
<feature type="coiled-coil region" evidence="20">
    <location>
        <begin position="1045"/>
        <end position="1079"/>
    </location>
</feature>
<evidence type="ECO:0000256" key="19">
    <source>
        <dbReference type="PROSITE-ProRule" id="PRU00471"/>
    </source>
</evidence>
<evidence type="ECO:0000256" key="12">
    <source>
        <dbReference type="ARBA" id="ARBA00022842"/>
    </source>
</evidence>
<comment type="similarity">
    <text evidence="4">Belongs to the SMC family. RAD50 subfamily.</text>
</comment>
<dbReference type="GeneID" id="105909168"/>
<feature type="coiled-coil region" evidence="20">
    <location>
        <begin position="587"/>
        <end position="655"/>
    </location>
</feature>
<dbReference type="FunFam" id="3.40.50.300:FF:000947">
    <property type="entry name" value="DNA repair protein RAD50"/>
    <property type="match status" value="1"/>
</dbReference>
<evidence type="ECO:0000256" key="17">
    <source>
        <dbReference type="ARBA" id="ARBA00023254"/>
    </source>
</evidence>
<dbReference type="Pfam" id="PF13476">
    <property type="entry name" value="AAA_23"/>
    <property type="match status" value="1"/>
</dbReference>
<feature type="coiled-coil region" evidence="20">
    <location>
        <begin position="397"/>
        <end position="435"/>
    </location>
</feature>
<dbReference type="KEGG" id="char:105909168"/>
<evidence type="ECO:0000256" key="15">
    <source>
        <dbReference type="ARBA" id="ARBA00023204"/>
    </source>
</evidence>
<keyword evidence="12" id="KW-0460">Magnesium</keyword>
<dbReference type="RefSeq" id="XP_012693224.2">
    <property type="nucleotide sequence ID" value="XM_012837770.2"/>
</dbReference>
<dbReference type="SUPFAM" id="SSF52540">
    <property type="entry name" value="P-loop containing nucleoside triphosphate hydrolases"/>
    <property type="match status" value="2"/>
</dbReference>
<feature type="binding site" evidence="19">
    <location>
        <position position="686"/>
    </location>
    <ligand>
        <name>Zn(2+)</name>
        <dbReference type="ChEBI" id="CHEBI:29105"/>
    </ligand>
</feature>
<dbReference type="PROSITE" id="PS51131">
    <property type="entry name" value="ZN_HOOK"/>
    <property type="match status" value="1"/>
</dbReference>
<dbReference type="InterPro" id="IPR027417">
    <property type="entry name" value="P-loop_NTPase"/>
</dbReference>
<dbReference type="RefSeq" id="XP_031427620.1">
    <property type="nucleotide sequence ID" value="XM_031571760.2"/>
</dbReference>
<feature type="binding site" evidence="19">
    <location>
        <position position="683"/>
    </location>
    <ligand>
        <name>Zn(2+)</name>
        <dbReference type="ChEBI" id="CHEBI:29105"/>
    </ligand>
</feature>
<evidence type="ECO:0000256" key="7">
    <source>
        <dbReference type="ARBA" id="ARBA00022741"/>
    </source>
</evidence>
<evidence type="ECO:0000256" key="11">
    <source>
        <dbReference type="ARBA" id="ARBA00022840"/>
    </source>
</evidence>
<evidence type="ECO:0000256" key="3">
    <source>
        <dbReference type="ARBA" id="ARBA00004574"/>
    </source>
</evidence>
<evidence type="ECO:0000256" key="10">
    <source>
        <dbReference type="ARBA" id="ARBA00022833"/>
    </source>
</evidence>
<keyword evidence="15" id="KW-0234">DNA repair</keyword>
<dbReference type="RefSeq" id="XP_031427618.1">
    <property type="nucleotide sequence ID" value="XM_031571758.2"/>
</dbReference>
<keyword evidence="17" id="KW-0469">Meiosis</keyword>
<proteinExistence type="inferred from homology"/>
<dbReference type="GO" id="GO:0051880">
    <property type="term" value="F:G-quadruplex DNA binding"/>
    <property type="evidence" value="ECO:0007669"/>
    <property type="project" value="TreeGrafter"/>
</dbReference>
<keyword evidence="16" id="KW-0539">Nucleus</keyword>
<keyword evidence="6 19" id="KW-0479">Metal-binding</keyword>
<feature type="coiled-coil region" evidence="20">
    <location>
        <begin position="714"/>
        <end position="1016"/>
    </location>
</feature>
<dbReference type="GO" id="GO:0003691">
    <property type="term" value="F:double-stranded telomeric DNA binding"/>
    <property type="evidence" value="ECO:0007669"/>
    <property type="project" value="TreeGrafter"/>
</dbReference>
<dbReference type="NCBIfam" id="TIGR00606">
    <property type="entry name" value="rad50"/>
    <property type="match status" value="1"/>
</dbReference>
<organism evidence="22 25">
    <name type="scientific">Clupea harengus</name>
    <name type="common">Atlantic herring</name>
    <dbReference type="NCBI Taxonomy" id="7950"/>
    <lineage>
        <taxon>Eukaryota</taxon>
        <taxon>Metazoa</taxon>
        <taxon>Chordata</taxon>
        <taxon>Craniata</taxon>
        <taxon>Vertebrata</taxon>
        <taxon>Euteleostomi</taxon>
        <taxon>Actinopterygii</taxon>
        <taxon>Neopterygii</taxon>
        <taxon>Teleostei</taxon>
        <taxon>Clupei</taxon>
        <taxon>Clupeiformes</taxon>
        <taxon>Clupeoidei</taxon>
        <taxon>Clupeidae</taxon>
        <taxon>Clupea</taxon>
    </lineage>
</organism>
<dbReference type="PANTHER" id="PTHR18867:SF12">
    <property type="entry name" value="DNA REPAIR PROTEIN RAD50"/>
    <property type="match status" value="1"/>
</dbReference>
<dbReference type="GO" id="GO:0043047">
    <property type="term" value="F:single-stranded telomeric DNA binding"/>
    <property type="evidence" value="ECO:0007669"/>
    <property type="project" value="TreeGrafter"/>
</dbReference>
<feature type="coiled-coil region" evidence="20">
    <location>
        <begin position="258"/>
        <end position="342"/>
    </location>
</feature>
<dbReference type="Proteomes" id="UP000515152">
    <property type="component" value="Chromosome 8"/>
</dbReference>
<evidence type="ECO:0000256" key="16">
    <source>
        <dbReference type="ARBA" id="ARBA00023242"/>
    </source>
</evidence>
<keyword evidence="8" id="KW-0227">DNA damage</keyword>
<evidence type="ECO:0000313" key="23">
    <source>
        <dbReference type="RefSeq" id="XP_012693224.2"/>
    </source>
</evidence>
<accession>A0A6P8FMZ6</accession>
<feature type="domain" description="Zinc-hook" evidence="21">
    <location>
        <begin position="635"/>
        <end position="736"/>
    </location>
</feature>
<keyword evidence="9" id="KW-0378">Hydrolase</keyword>
<keyword evidence="5" id="KW-0158">Chromosome</keyword>
<dbReference type="GO" id="GO:0005524">
    <property type="term" value="F:ATP binding"/>
    <property type="evidence" value="ECO:0007669"/>
    <property type="project" value="UniProtKB-KW"/>
</dbReference>
<evidence type="ECO:0000256" key="9">
    <source>
        <dbReference type="ARBA" id="ARBA00022801"/>
    </source>
</evidence>
<evidence type="ECO:0000256" key="4">
    <source>
        <dbReference type="ARBA" id="ARBA00009439"/>
    </source>
</evidence>
<keyword evidence="13" id="KW-0779">Telomere</keyword>
<keyword evidence="7" id="KW-0547">Nucleotide-binding</keyword>
<dbReference type="GO" id="GO:0046872">
    <property type="term" value="F:metal ion binding"/>
    <property type="evidence" value="ECO:0007669"/>
    <property type="project" value="UniProtKB-UniRule"/>
</dbReference>
<dbReference type="GO" id="GO:0016887">
    <property type="term" value="F:ATP hydrolysis activity"/>
    <property type="evidence" value="ECO:0007669"/>
    <property type="project" value="InterPro"/>
</dbReference>
<dbReference type="FunFam" id="3.40.50.300:FF:001037">
    <property type="entry name" value="DNA repair protein RAD50"/>
    <property type="match status" value="1"/>
</dbReference>
<dbReference type="GeneTree" id="ENSGT00390000018781"/>
<dbReference type="GO" id="GO:0000781">
    <property type="term" value="C:chromosome, telomeric region"/>
    <property type="evidence" value="ECO:0007669"/>
    <property type="project" value="UniProtKB-SubCell"/>
</dbReference>
<evidence type="ECO:0000256" key="14">
    <source>
        <dbReference type="ARBA" id="ARBA00023054"/>
    </source>
</evidence>
<name>A0A6P8FMZ6_CLUHA</name>
<dbReference type="GO" id="GO:0006302">
    <property type="term" value="P:double-strand break repair"/>
    <property type="evidence" value="ECO:0007669"/>
    <property type="project" value="InterPro"/>
</dbReference>
<keyword evidence="11" id="KW-0067">ATP-binding</keyword>
<dbReference type="RefSeq" id="XP_031427619.1">
    <property type="nucleotide sequence ID" value="XM_031571759.2"/>
</dbReference>
<evidence type="ECO:0000256" key="13">
    <source>
        <dbReference type="ARBA" id="ARBA00022895"/>
    </source>
</evidence>
<feature type="coiled-coil region" evidence="20">
    <location>
        <begin position="467"/>
        <end position="558"/>
    </location>
</feature>
<dbReference type="InterPro" id="IPR013134">
    <property type="entry name" value="Zn_hook_RAD50"/>
</dbReference>
<reference evidence="23 24" key="1">
    <citation type="submission" date="2025-04" db="UniProtKB">
        <authorList>
            <consortium name="RefSeq"/>
        </authorList>
    </citation>
    <scope>IDENTIFICATION</scope>
</reference>
<evidence type="ECO:0000256" key="8">
    <source>
        <dbReference type="ARBA" id="ARBA00022763"/>
    </source>
</evidence>